<proteinExistence type="predicted"/>
<reference evidence="2" key="1">
    <citation type="submission" date="2021-01" db="EMBL/GenBank/DDBJ databases">
        <authorList>
            <person name="Corre E."/>
            <person name="Pelletier E."/>
            <person name="Niang G."/>
            <person name="Scheremetjew M."/>
            <person name="Finn R."/>
            <person name="Kale V."/>
            <person name="Holt S."/>
            <person name="Cochrane G."/>
            <person name="Meng A."/>
            <person name="Brown T."/>
            <person name="Cohen L."/>
        </authorList>
    </citation>
    <scope>NUCLEOTIDE SEQUENCE</scope>
    <source>
        <strain evidence="2">Clade-D-RCC2572</strain>
    </source>
</reference>
<accession>A0A7S0PMT8</accession>
<protein>
    <submittedName>
        <fullName evidence="2">Uncharacterized protein</fullName>
    </submittedName>
</protein>
<evidence type="ECO:0000313" key="2">
    <source>
        <dbReference type="EMBL" id="CAD8579804.1"/>
    </source>
</evidence>
<evidence type="ECO:0000256" key="1">
    <source>
        <dbReference type="SAM" id="MobiDB-lite"/>
    </source>
</evidence>
<gene>
    <name evidence="2" type="ORF">OMED0929_LOCUS2471</name>
</gene>
<dbReference type="AlphaFoldDB" id="A0A7S0PMT8"/>
<feature type="compositionally biased region" description="Low complexity" evidence="1">
    <location>
        <begin position="1"/>
        <end position="14"/>
    </location>
</feature>
<feature type="region of interest" description="Disordered" evidence="1">
    <location>
        <begin position="322"/>
        <end position="346"/>
    </location>
</feature>
<sequence>MTTTTTTRIAATTRVRPHGRPRRLLGRCRAAADDDATTPAPTPTPTPTKHHWSRKLSLARDDDAHDARDATLRYNTRIATGAVASVPIAAVHRDGDNATLTRELDVMATFVAAELELAGDDDDDGHGDRGGVARAKKRIEHVLVLLPSLATAGRLKTTGVKTLAALTRDVAATTRRLRALRSAFPSCDVAELVIKAPFVLYEPIDVIEHNLAELRKLFPDAGRDGKPDVDRMVQATPLLLDARFASAALDALCVSAGYASRAAAADAVHRTPSLVLSVESASLRSAYSVNFDQTHVKRNKVIDAGGAGDAYYDAHGVATPTSRAATDVESAASSPPRRRDPELPYW</sequence>
<feature type="region of interest" description="Disordered" evidence="1">
    <location>
        <begin position="29"/>
        <end position="60"/>
    </location>
</feature>
<organism evidence="2">
    <name type="scientific">Ostreococcus mediterraneus</name>
    <dbReference type="NCBI Taxonomy" id="1486918"/>
    <lineage>
        <taxon>Eukaryota</taxon>
        <taxon>Viridiplantae</taxon>
        <taxon>Chlorophyta</taxon>
        <taxon>Mamiellophyceae</taxon>
        <taxon>Mamiellales</taxon>
        <taxon>Bathycoccaceae</taxon>
        <taxon>Ostreococcus</taxon>
    </lineage>
</organism>
<name>A0A7S0PMT8_9CHLO</name>
<feature type="compositionally biased region" description="Basic and acidic residues" evidence="1">
    <location>
        <begin position="337"/>
        <end position="346"/>
    </location>
</feature>
<dbReference type="EMBL" id="HBEW01003004">
    <property type="protein sequence ID" value="CAD8579804.1"/>
    <property type="molecule type" value="Transcribed_RNA"/>
</dbReference>
<feature type="region of interest" description="Disordered" evidence="1">
    <location>
        <begin position="1"/>
        <end position="20"/>
    </location>
</feature>